<dbReference type="SUPFAM" id="SSF57959">
    <property type="entry name" value="Leucine zipper domain"/>
    <property type="match status" value="1"/>
</dbReference>
<dbReference type="EMBL" id="APCN01003376">
    <property type="status" value="NOT_ANNOTATED_CDS"/>
    <property type="molecule type" value="Genomic_DNA"/>
</dbReference>
<evidence type="ECO:0000256" key="1">
    <source>
        <dbReference type="ARBA" id="ARBA00004123"/>
    </source>
</evidence>
<keyword evidence="4" id="KW-0238">DNA-binding</keyword>
<dbReference type="InterPro" id="IPR046347">
    <property type="entry name" value="bZIP_sf"/>
</dbReference>
<comment type="subcellular location">
    <subcellularLocation>
        <location evidence="1">Nucleus</location>
    </subcellularLocation>
</comment>
<sequence>MMNVYDLCYDDKVKISSSESELLAASYGALPTVVEDEFYPFTLQPEAKGSNGAGPELMMEFDCPGAGSLELMSQLTPPQTPPQTTAFGGVVGTVLPMQTQLPLPQQQLAQQFQPLYAPLSNSELLLPQQQQQQVPFVQGTNVLSTGYYIVDEYATMTQIGAGGMQQPQQQQQQQTATMEPLQQVPADIGSAPFHFSETYTPQQLSEMANIVRSLQMDDDSFQGGDDDEDSCAGFSETGSVENGADSLSSASSASSLVAHSPVYSDSAESSGYYGSRHDEAAAADDDDDDDWSPSKTKKLSVRNGGAVTKKRTGGGSTTTRTYGGRAPEEKKSRKKEQNKNAATRYRQKKKAEIEEILIEESKLRERNDELKRKSQDLGREISCIKKLMREFCRSKGLI</sequence>
<dbReference type="PROSITE" id="PS00036">
    <property type="entry name" value="BZIP_BASIC"/>
    <property type="match status" value="1"/>
</dbReference>
<dbReference type="VEuPathDB" id="VectorBase:AARA21_002756"/>
<dbReference type="GO" id="GO:0001228">
    <property type="term" value="F:DNA-binding transcription activator activity, RNA polymerase II-specific"/>
    <property type="evidence" value="ECO:0007669"/>
    <property type="project" value="TreeGrafter"/>
</dbReference>
<feature type="compositionally biased region" description="Acidic residues" evidence="7">
    <location>
        <begin position="217"/>
        <end position="230"/>
    </location>
</feature>
<feature type="compositionally biased region" description="Acidic residues" evidence="7">
    <location>
        <begin position="281"/>
        <end position="291"/>
    </location>
</feature>
<dbReference type="GO" id="GO:0005634">
    <property type="term" value="C:nucleus"/>
    <property type="evidence" value="ECO:0007669"/>
    <property type="project" value="UniProtKB-SubCell"/>
</dbReference>
<keyword evidence="5" id="KW-0804">Transcription</keyword>
<dbReference type="PANTHER" id="PTHR13044:SF14">
    <property type="entry name" value="CRYPTOCEPHAL, ISOFORM A"/>
    <property type="match status" value="1"/>
</dbReference>
<dbReference type="InterPro" id="IPR004827">
    <property type="entry name" value="bZIP"/>
</dbReference>
<dbReference type="VEuPathDB" id="VectorBase:AARA009467"/>
<evidence type="ECO:0000256" key="7">
    <source>
        <dbReference type="SAM" id="MobiDB-lite"/>
    </source>
</evidence>
<evidence type="ECO:0000256" key="4">
    <source>
        <dbReference type="ARBA" id="ARBA00023125"/>
    </source>
</evidence>
<keyword evidence="9" id="KW-1185">Reference proteome</keyword>
<dbReference type="PROSITE" id="PS50217">
    <property type="entry name" value="BZIP"/>
    <property type="match status" value="1"/>
</dbReference>
<feature type="region of interest" description="Disordered" evidence="7">
    <location>
        <begin position="217"/>
        <end position="247"/>
    </location>
</feature>
<comment type="similarity">
    <text evidence="2">Belongs to the bZIP family.</text>
</comment>
<evidence type="ECO:0000256" key="5">
    <source>
        <dbReference type="ARBA" id="ARBA00023163"/>
    </source>
</evidence>
<organism evidence="8 9">
    <name type="scientific">Anopheles arabiensis</name>
    <name type="common">Mosquito</name>
    <dbReference type="NCBI Taxonomy" id="7173"/>
    <lineage>
        <taxon>Eukaryota</taxon>
        <taxon>Metazoa</taxon>
        <taxon>Ecdysozoa</taxon>
        <taxon>Arthropoda</taxon>
        <taxon>Hexapoda</taxon>
        <taxon>Insecta</taxon>
        <taxon>Pterygota</taxon>
        <taxon>Neoptera</taxon>
        <taxon>Endopterygota</taxon>
        <taxon>Diptera</taxon>
        <taxon>Nematocera</taxon>
        <taxon>Culicoidea</taxon>
        <taxon>Culicidae</taxon>
        <taxon>Anophelinae</taxon>
        <taxon>Anopheles</taxon>
    </lineage>
</organism>
<reference evidence="8" key="1">
    <citation type="submission" date="2022-08" db="UniProtKB">
        <authorList>
            <consortium name="EnsemblMetazoa"/>
        </authorList>
    </citation>
    <scope>IDENTIFICATION</scope>
    <source>
        <strain evidence="8">Dongola</strain>
    </source>
</reference>
<dbReference type="Pfam" id="PF00170">
    <property type="entry name" value="bZIP_1"/>
    <property type="match status" value="1"/>
</dbReference>
<protein>
    <submittedName>
        <fullName evidence="8">BZIP domain-containing protein</fullName>
    </submittedName>
</protein>
<accession>A0A182I7B3</accession>
<evidence type="ECO:0000256" key="6">
    <source>
        <dbReference type="ARBA" id="ARBA00023242"/>
    </source>
</evidence>
<dbReference type="EnsemblMetazoa" id="AARA009467-RA">
    <property type="protein sequence ID" value="AARA009467-PA"/>
    <property type="gene ID" value="AARA009467"/>
</dbReference>
<evidence type="ECO:0000313" key="8">
    <source>
        <dbReference type="EnsemblMetazoa" id="AARA009467-PA"/>
    </source>
</evidence>
<evidence type="ECO:0000313" key="9">
    <source>
        <dbReference type="Proteomes" id="UP000075840"/>
    </source>
</evidence>
<dbReference type="Gene3D" id="1.20.5.170">
    <property type="match status" value="1"/>
</dbReference>
<evidence type="ECO:0000256" key="2">
    <source>
        <dbReference type="ARBA" id="ARBA00007163"/>
    </source>
</evidence>
<keyword evidence="6" id="KW-0539">Nucleus</keyword>
<dbReference type="Proteomes" id="UP000075840">
    <property type="component" value="Unassembled WGS sequence"/>
</dbReference>
<feature type="compositionally biased region" description="Basic and acidic residues" evidence="7">
    <location>
        <begin position="326"/>
        <end position="338"/>
    </location>
</feature>
<dbReference type="AlphaFoldDB" id="A0A182I7B3"/>
<dbReference type="GeneID" id="120905189"/>
<dbReference type="CDD" id="cd14692">
    <property type="entry name" value="bZIP_ATF4"/>
    <property type="match status" value="1"/>
</dbReference>
<name>A0A182I7B3_ANOAR</name>
<dbReference type="SMART" id="SM00338">
    <property type="entry name" value="BRLZ"/>
    <property type="match status" value="1"/>
</dbReference>
<proteinExistence type="inferred from homology"/>
<dbReference type="FunFam" id="1.20.5.170:FF:000021">
    <property type="entry name" value="Cyclic AMP-dependent transcription factor ATF-4"/>
    <property type="match status" value="1"/>
</dbReference>
<evidence type="ECO:0000256" key="3">
    <source>
        <dbReference type="ARBA" id="ARBA00023015"/>
    </source>
</evidence>
<keyword evidence="3" id="KW-0805">Transcription regulation</keyword>
<dbReference type="PANTHER" id="PTHR13044">
    <property type="entry name" value="ACTIVATING TRANSCRIPTION FACTOR ATF 4/5"/>
    <property type="match status" value="1"/>
</dbReference>
<dbReference type="GO" id="GO:0000977">
    <property type="term" value="F:RNA polymerase II transcription regulatory region sequence-specific DNA binding"/>
    <property type="evidence" value="ECO:0007669"/>
    <property type="project" value="TreeGrafter"/>
</dbReference>
<dbReference type="CTD" id="47767"/>
<feature type="region of interest" description="Disordered" evidence="7">
    <location>
        <begin position="280"/>
        <end position="347"/>
    </location>
</feature>
<dbReference type="RefSeq" id="XP_040171988.1">
    <property type="nucleotide sequence ID" value="XM_040316054.1"/>
</dbReference>